<gene>
    <name evidence="1" type="ORF">TSPI_10802</name>
</gene>
<keyword evidence="2" id="KW-1185">Reference proteome</keyword>
<protein>
    <submittedName>
        <fullName evidence="1">Protein kish-A</fullName>
    </submittedName>
</protein>
<dbReference type="EMBL" id="JBEUSY010000231">
    <property type="protein sequence ID" value="KAL1241977.1"/>
    <property type="molecule type" value="Genomic_DNA"/>
</dbReference>
<evidence type="ECO:0000313" key="1">
    <source>
        <dbReference type="EMBL" id="KAL1241977.1"/>
    </source>
</evidence>
<reference evidence="1 2" key="1">
    <citation type="submission" date="2024-07" db="EMBL/GenBank/DDBJ databases">
        <title>Enhanced genomic and transcriptomic resources for Trichinella pseudospiralis and T. spiralis underpin the discovery of pronounced molecular differences between stages and species.</title>
        <authorList>
            <person name="Pasi K.K."/>
            <person name="La Rosa G."/>
            <person name="Gomez-Morales M.A."/>
            <person name="Tosini F."/>
            <person name="Sumanam S."/>
            <person name="Young N.D."/>
            <person name="Chang B.C."/>
            <person name="Robin G.B."/>
        </authorList>
    </citation>
    <scope>NUCLEOTIDE SEQUENCE [LARGE SCALE GENOMIC DNA]</scope>
    <source>
        <strain evidence="1">ISS534</strain>
    </source>
</reference>
<evidence type="ECO:0000313" key="2">
    <source>
        <dbReference type="Proteomes" id="UP001558632"/>
    </source>
</evidence>
<accession>A0ABR3KRQ3</accession>
<sequence length="54" mass="6368">MNLHTNYYCITFSSFVDALQNLASCRRYSISRAYFVFTGVFWKCARIGERLSPY</sequence>
<comment type="caution">
    <text evidence="1">The sequence shown here is derived from an EMBL/GenBank/DDBJ whole genome shotgun (WGS) entry which is preliminary data.</text>
</comment>
<name>A0ABR3KRQ3_TRISP</name>
<feature type="non-terminal residue" evidence="1">
    <location>
        <position position="54"/>
    </location>
</feature>
<dbReference type="Proteomes" id="UP001558632">
    <property type="component" value="Unassembled WGS sequence"/>
</dbReference>
<proteinExistence type="predicted"/>
<organism evidence="1 2">
    <name type="scientific">Trichinella spiralis</name>
    <name type="common">Trichina worm</name>
    <dbReference type="NCBI Taxonomy" id="6334"/>
    <lineage>
        <taxon>Eukaryota</taxon>
        <taxon>Metazoa</taxon>
        <taxon>Ecdysozoa</taxon>
        <taxon>Nematoda</taxon>
        <taxon>Enoplea</taxon>
        <taxon>Dorylaimia</taxon>
        <taxon>Trichinellida</taxon>
        <taxon>Trichinellidae</taxon>
        <taxon>Trichinella</taxon>
    </lineage>
</organism>